<name>A0A3Q7HKL9_SOLLC</name>
<dbReference type="Gramene" id="Solyc08g041663.1.1">
    <property type="protein sequence ID" value="Solyc08g041663.1.1"/>
    <property type="gene ID" value="Solyc08g041663.1"/>
</dbReference>
<dbReference type="InParanoid" id="A0A3Q7HKL9"/>
<reference evidence="2" key="2">
    <citation type="submission" date="2019-01" db="UniProtKB">
        <authorList>
            <consortium name="EnsemblPlants"/>
        </authorList>
    </citation>
    <scope>IDENTIFICATION</scope>
    <source>
        <strain evidence="2">cv. Heinz 1706</strain>
    </source>
</reference>
<dbReference type="AlphaFoldDB" id="A0A3Q7HKL9"/>
<evidence type="ECO:0000256" key="1">
    <source>
        <dbReference type="SAM" id="MobiDB-lite"/>
    </source>
</evidence>
<reference evidence="2" key="1">
    <citation type="journal article" date="2012" name="Nature">
        <title>The tomato genome sequence provides insights into fleshy fruit evolution.</title>
        <authorList>
            <consortium name="Tomato Genome Consortium"/>
        </authorList>
    </citation>
    <scope>NUCLEOTIDE SEQUENCE [LARGE SCALE GENOMIC DNA]</scope>
    <source>
        <strain evidence="2">cv. Heinz 1706</strain>
    </source>
</reference>
<keyword evidence="3" id="KW-1185">Reference proteome</keyword>
<evidence type="ECO:0000313" key="2">
    <source>
        <dbReference type="EnsemblPlants" id="Solyc08g041663.1.1"/>
    </source>
</evidence>
<protein>
    <submittedName>
        <fullName evidence="2">Uncharacterized protein</fullName>
    </submittedName>
</protein>
<feature type="region of interest" description="Disordered" evidence="1">
    <location>
        <begin position="1"/>
        <end position="77"/>
    </location>
</feature>
<evidence type="ECO:0000313" key="3">
    <source>
        <dbReference type="Proteomes" id="UP000004994"/>
    </source>
</evidence>
<accession>A0A3Q7HKL9</accession>
<sequence>MAPPSKWFHLTNGGTTGTSGRGRPFSQKGHRSRSKPLIQSTKCGAKISDGGHQSGLGCPLSGRQSGQGGHGHMHALQRRPEEESLDVIIIGTLCVCVLFKGGQRKILWMLSSQEYIVDVN</sequence>
<organism evidence="2">
    <name type="scientific">Solanum lycopersicum</name>
    <name type="common">Tomato</name>
    <name type="synonym">Lycopersicon esculentum</name>
    <dbReference type="NCBI Taxonomy" id="4081"/>
    <lineage>
        <taxon>Eukaryota</taxon>
        <taxon>Viridiplantae</taxon>
        <taxon>Streptophyta</taxon>
        <taxon>Embryophyta</taxon>
        <taxon>Tracheophyta</taxon>
        <taxon>Spermatophyta</taxon>
        <taxon>Magnoliopsida</taxon>
        <taxon>eudicotyledons</taxon>
        <taxon>Gunneridae</taxon>
        <taxon>Pentapetalae</taxon>
        <taxon>asterids</taxon>
        <taxon>lamiids</taxon>
        <taxon>Solanales</taxon>
        <taxon>Solanaceae</taxon>
        <taxon>Solanoideae</taxon>
        <taxon>Solaneae</taxon>
        <taxon>Solanum</taxon>
        <taxon>Solanum subgen. Lycopersicon</taxon>
    </lineage>
</organism>
<dbReference type="EnsemblPlants" id="Solyc08g041663.1.1">
    <property type="protein sequence ID" value="Solyc08g041663.1.1"/>
    <property type="gene ID" value="Solyc08g041663.1"/>
</dbReference>
<proteinExistence type="predicted"/>
<dbReference type="Proteomes" id="UP000004994">
    <property type="component" value="Chromosome 8"/>
</dbReference>